<dbReference type="AlphaFoldDB" id="K9W411"/>
<protein>
    <submittedName>
        <fullName evidence="1">Uncharacterized protein</fullName>
    </submittedName>
</protein>
<dbReference type="SUPFAM" id="SSF47598">
    <property type="entry name" value="Ribbon-helix-helix"/>
    <property type="match status" value="1"/>
</dbReference>
<accession>K9W411</accession>
<dbReference type="Proteomes" id="UP000010472">
    <property type="component" value="Chromosome"/>
</dbReference>
<gene>
    <name evidence="1" type="ORF">Cri9333_4157</name>
</gene>
<dbReference type="RefSeq" id="WP_015205047.1">
    <property type="nucleotide sequence ID" value="NC_019753.1"/>
</dbReference>
<dbReference type="OrthoDB" id="514592at2"/>
<sequence length="116" mass="12996">MQDKQKVTLYLPPGLHRQMKIRAAVDAESMSSIVERAIVFYLDHPEIVDEVESSYGQTHQIYDCPRCANPVVLRDGEMVALGNQPGVVAEELANLEVREEVNSRNDSQGEQELVPC</sequence>
<reference evidence="1 2" key="1">
    <citation type="submission" date="2012-06" db="EMBL/GenBank/DDBJ databases">
        <title>Finished chromosome of genome of Crinalium epipsammum PCC 9333.</title>
        <authorList>
            <consortium name="US DOE Joint Genome Institute"/>
            <person name="Gugger M."/>
            <person name="Coursin T."/>
            <person name="Rippka R."/>
            <person name="Tandeau De Marsac N."/>
            <person name="Huntemann M."/>
            <person name="Wei C.-L."/>
            <person name="Han J."/>
            <person name="Detter J.C."/>
            <person name="Han C."/>
            <person name="Tapia R."/>
            <person name="Davenport K."/>
            <person name="Daligault H."/>
            <person name="Erkkila T."/>
            <person name="Gu W."/>
            <person name="Munk A.C.C."/>
            <person name="Teshima H."/>
            <person name="Xu Y."/>
            <person name="Chain P."/>
            <person name="Chen A."/>
            <person name="Krypides N."/>
            <person name="Mavromatis K."/>
            <person name="Markowitz V."/>
            <person name="Szeto E."/>
            <person name="Ivanova N."/>
            <person name="Mikhailova N."/>
            <person name="Ovchinnikova G."/>
            <person name="Pagani I."/>
            <person name="Pati A."/>
            <person name="Goodwin L."/>
            <person name="Peters L."/>
            <person name="Pitluck S."/>
            <person name="Woyke T."/>
            <person name="Kerfeld C."/>
        </authorList>
    </citation>
    <scope>NUCLEOTIDE SEQUENCE [LARGE SCALE GENOMIC DNA]</scope>
    <source>
        <strain evidence="1 2">PCC 9333</strain>
    </source>
</reference>
<organism evidence="1 2">
    <name type="scientific">Crinalium epipsammum PCC 9333</name>
    <dbReference type="NCBI Taxonomy" id="1173022"/>
    <lineage>
        <taxon>Bacteria</taxon>
        <taxon>Bacillati</taxon>
        <taxon>Cyanobacteriota</taxon>
        <taxon>Cyanophyceae</taxon>
        <taxon>Gomontiellales</taxon>
        <taxon>Gomontiellaceae</taxon>
        <taxon>Crinalium</taxon>
    </lineage>
</organism>
<dbReference type="STRING" id="1173022.Cri9333_4157"/>
<name>K9W411_9CYAN</name>
<keyword evidence="2" id="KW-1185">Reference proteome</keyword>
<dbReference type="eggNOG" id="ENOG5032SXM">
    <property type="taxonomic scope" value="Bacteria"/>
</dbReference>
<proteinExistence type="predicted"/>
<dbReference type="KEGG" id="cep:Cri9333_4157"/>
<dbReference type="InterPro" id="IPR013321">
    <property type="entry name" value="Arc_rbn_hlx_hlx"/>
</dbReference>
<dbReference type="EMBL" id="CP003620">
    <property type="protein sequence ID" value="AFZ14951.1"/>
    <property type="molecule type" value="Genomic_DNA"/>
</dbReference>
<evidence type="ECO:0000313" key="2">
    <source>
        <dbReference type="Proteomes" id="UP000010472"/>
    </source>
</evidence>
<dbReference type="GO" id="GO:0006355">
    <property type="term" value="P:regulation of DNA-templated transcription"/>
    <property type="evidence" value="ECO:0007669"/>
    <property type="project" value="InterPro"/>
</dbReference>
<dbReference type="InterPro" id="IPR010985">
    <property type="entry name" value="Ribbon_hlx_hlx"/>
</dbReference>
<dbReference type="Gene3D" id="1.10.1220.10">
    <property type="entry name" value="Met repressor-like"/>
    <property type="match status" value="1"/>
</dbReference>
<evidence type="ECO:0000313" key="1">
    <source>
        <dbReference type="EMBL" id="AFZ14951.1"/>
    </source>
</evidence>
<dbReference type="HOGENOM" id="CLU_150503_0_0_3"/>